<feature type="domain" description="UDP N-acetylglucosamine O-acyltransferase C-terminal" evidence="6">
    <location>
        <begin position="176"/>
        <end position="258"/>
    </location>
</feature>
<protein>
    <submittedName>
        <fullName evidence="7">UDP-N-acetylglucosamine acyltransferase</fullName>
        <ecNumber evidence="7">2.3.1.129</ecNumber>
    </submittedName>
</protein>
<dbReference type="EC" id="2.3.1.129" evidence="7"/>
<keyword evidence="1" id="KW-0444">Lipid biosynthesis</keyword>
<dbReference type="Pfam" id="PF00132">
    <property type="entry name" value="Hexapep"/>
    <property type="match status" value="2"/>
</dbReference>
<evidence type="ECO:0000256" key="1">
    <source>
        <dbReference type="ARBA" id="ARBA00022516"/>
    </source>
</evidence>
<dbReference type="Gene3D" id="2.160.10.10">
    <property type="entry name" value="Hexapeptide repeat proteins"/>
    <property type="match status" value="1"/>
</dbReference>
<dbReference type="PIRSF" id="PIRSF000456">
    <property type="entry name" value="UDP-GlcNAc_acltr"/>
    <property type="match status" value="1"/>
</dbReference>
<organism evidence="7 8">
    <name type="scientific">Alloprevotella rava</name>
    <dbReference type="NCBI Taxonomy" id="671218"/>
    <lineage>
        <taxon>Bacteria</taxon>
        <taxon>Pseudomonadati</taxon>
        <taxon>Bacteroidota</taxon>
        <taxon>Bacteroidia</taxon>
        <taxon>Bacteroidales</taxon>
        <taxon>Prevotellaceae</taxon>
        <taxon>Alloprevotella</taxon>
    </lineage>
</organism>
<keyword evidence="5 7" id="KW-0012">Acyltransferase</keyword>
<dbReference type="GO" id="GO:0016020">
    <property type="term" value="C:membrane"/>
    <property type="evidence" value="ECO:0007669"/>
    <property type="project" value="GOC"/>
</dbReference>
<evidence type="ECO:0000259" key="6">
    <source>
        <dbReference type="Pfam" id="PF13720"/>
    </source>
</evidence>
<keyword evidence="2" id="KW-0441">Lipid A biosynthesis</keyword>
<evidence type="ECO:0000256" key="4">
    <source>
        <dbReference type="ARBA" id="ARBA00023098"/>
    </source>
</evidence>
<dbReference type="AlphaFoldDB" id="A0A7W5UPY7"/>
<evidence type="ECO:0000313" key="8">
    <source>
        <dbReference type="Proteomes" id="UP000541425"/>
    </source>
</evidence>
<dbReference type="NCBIfam" id="TIGR01852">
    <property type="entry name" value="lipid_A_lpxA"/>
    <property type="match status" value="1"/>
</dbReference>
<dbReference type="Gene3D" id="1.20.1180.10">
    <property type="entry name" value="Udp N-acetylglucosamine O-acyltransferase, C-terminal domain"/>
    <property type="match status" value="1"/>
</dbReference>
<dbReference type="InterPro" id="IPR011004">
    <property type="entry name" value="Trimer_LpxA-like_sf"/>
</dbReference>
<dbReference type="GO" id="GO:0008780">
    <property type="term" value="F:acyl-[acyl-carrier-protein]-UDP-N-acetylglucosamine O-acyltransferase activity"/>
    <property type="evidence" value="ECO:0007669"/>
    <property type="project" value="UniProtKB-EC"/>
</dbReference>
<dbReference type="Proteomes" id="UP000541425">
    <property type="component" value="Unassembled WGS sequence"/>
</dbReference>
<gene>
    <name evidence="7" type="ORF">FHS60_002083</name>
</gene>
<proteinExistence type="predicted"/>
<dbReference type="InterPro" id="IPR001451">
    <property type="entry name" value="Hexapep"/>
</dbReference>
<keyword evidence="4" id="KW-0443">Lipid metabolism</keyword>
<name>A0A7W5UPY7_9BACT</name>
<keyword evidence="3 7" id="KW-0808">Transferase</keyword>
<dbReference type="SUPFAM" id="SSF51161">
    <property type="entry name" value="Trimeric LpxA-like enzymes"/>
    <property type="match status" value="1"/>
</dbReference>
<dbReference type="InterPro" id="IPR037157">
    <property type="entry name" value="Acetyltransf_C_sf"/>
</dbReference>
<dbReference type="PANTHER" id="PTHR43480">
    <property type="entry name" value="ACYL-[ACYL-CARRIER-PROTEIN]--UDP-N-ACETYLGLUCOSAMINE O-ACYLTRANSFERASE"/>
    <property type="match status" value="1"/>
</dbReference>
<dbReference type="NCBIfam" id="NF003657">
    <property type="entry name" value="PRK05289.1"/>
    <property type="match status" value="1"/>
</dbReference>
<evidence type="ECO:0000313" key="7">
    <source>
        <dbReference type="EMBL" id="MBB3703592.1"/>
    </source>
</evidence>
<evidence type="ECO:0000256" key="3">
    <source>
        <dbReference type="ARBA" id="ARBA00022679"/>
    </source>
</evidence>
<sequence length="265" mass="28881">MANQISPLASIAASVQLGENIKVGPFAVIGENVVIGNNCDIHAHVSILPRTTIGSDNRIFENAVVGAEPQSFRYKGGDSRIVIGNGNTIRENVVISGSLDADHATTIGDENFIMDGVHICHDVQIGNHCVVGIHSQISGDCLIEDHVILSSAVILQHKVRVGRYSLVQNGCRTRKDIPPYIILGGNPATYHGVNADILSQYVGLSEKILRHISNTYRLIYMGNFSLEDALIRVGQQIPQSKEIDNIVNFIKGSERGIVRRIKEEE</sequence>
<reference evidence="7 8" key="1">
    <citation type="submission" date="2020-08" db="EMBL/GenBank/DDBJ databases">
        <title>Genomic Encyclopedia of Type Strains, Phase IV (KMG-IV): sequencing the most valuable type-strain genomes for metagenomic binning, comparative biology and taxonomic classification.</title>
        <authorList>
            <person name="Goeker M."/>
        </authorList>
    </citation>
    <scope>NUCLEOTIDE SEQUENCE [LARGE SCALE GENOMIC DNA]</scope>
    <source>
        <strain evidence="7 8">DSM 22548</strain>
    </source>
</reference>
<comment type="caution">
    <text evidence="7">The sequence shown here is derived from an EMBL/GenBank/DDBJ whole genome shotgun (WGS) entry which is preliminary data.</text>
</comment>
<evidence type="ECO:0000256" key="5">
    <source>
        <dbReference type="ARBA" id="ARBA00023315"/>
    </source>
</evidence>
<dbReference type="InterPro" id="IPR029098">
    <property type="entry name" value="Acetyltransf_C"/>
</dbReference>
<dbReference type="Pfam" id="PF13720">
    <property type="entry name" value="Acetyltransf_11"/>
    <property type="match status" value="1"/>
</dbReference>
<dbReference type="InterPro" id="IPR010137">
    <property type="entry name" value="Lipid_A_LpxA"/>
</dbReference>
<evidence type="ECO:0000256" key="2">
    <source>
        <dbReference type="ARBA" id="ARBA00022556"/>
    </source>
</evidence>
<dbReference type="PANTHER" id="PTHR43480:SF1">
    <property type="entry name" value="ACYL-[ACYL-CARRIER-PROTEIN]--UDP-N-ACETYLGLUCOSAMINE O-ACYLTRANSFERASE, MITOCHONDRIAL-RELATED"/>
    <property type="match status" value="1"/>
</dbReference>
<dbReference type="RefSeq" id="WP_183698010.1">
    <property type="nucleotide sequence ID" value="NZ_JACICA010000016.1"/>
</dbReference>
<dbReference type="EMBL" id="JACICA010000016">
    <property type="protein sequence ID" value="MBB3703592.1"/>
    <property type="molecule type" value="Genomic_DNA"/>
</dbReference>
<dbReference type="GO" id="GO:0009245">
    <property type="term" value="P:lipid A biosynthetic process"/>
    <property type="evidence" value="ECO:0007669"/>
    <property type="project" value="UniProtKB-KW"/>
</dbReference>
<accession>A0A7W5UPY7</accession>